<dbReference type="GeneID" id="42800682"/>
<dbReference type="PANTHER" id="PTHR34535:SF3">
    <property type="entry name" value="HYDROGENASE MATURATION FACTOR HYPA"/>
    <property type="match status" value="1"/>
</dbReference>
<dbReference type="OrthoDB" id="36835at2157"/>
<dbReference type="RefSeq" id="WP_156014259.1">
    <property type="nucleotide sequence ID" value="NZ_CP045484.1"/>
</dbReference>
<dbReference type="EMBL" id="CP045484">
    <property type="protein sequence ID" value="QGR16703.1"/>
    <property type="molecule type" value="Genomic_DNA"/>
</dbReference>
<gene>
    <name evidence="4" type="primary">hypA</name>
    <name evidence="6" type="ORF">D1869_05510</name>
    <name evidence="5" type="ORF">HNQ62_002270</name>
</gene>
<evidence type="ECO:0000256" key="3">
    <source>
        <dbReference type="ARBA" id="ARBA00022833"/>
    </source>
</evidence>
<dbReference type="Proteomes" id="UP000582213">
    <property type="component" value="Unassembled WGS sequence"/>
</dbReference>
<keyword evidence="1 4" id="KW-0533">Nickel</keyword>
<feature type="binding site" evidence="4">
    <location>
        <position position="70"/>
    </location>
    <ligand>
        <name>Zn(2+)</name>
        <dbReference type="ChEBI" id="CHEBI:29105"/>
    </ligand>
</feature>
<dbReference type="HAMAP" id="MF_00213">
    <property type="entry name" value="HypA_HybF"/>
    <property type="match status" value="1"/>
</dbReference>
<name>A0A650CFY5_SULOH</name>
<dbReference type="AlphaFoldDB" id="A0A650CFY5"/>
<dbReference type="Pfam" id="PF01155">
    <property type="entry name" value="HypA"/>
    <property type="match status" value="1"/>
</dbReference>
<keyword evidence="2 4" id="KW-0479">Metal-binding</keyword>
<reference evidence="6 7" key="1">
    <citation type="submission" date="2019-10" db="EMBL/GenBank/DDBJ databases">
        <title>Genome Sequences from Six Type Strain Members of the Archaeal Family Sulfolobaceae: Acidianus ambivalens, Acidianus infernus, Metallosphaera prunae, Stygiolobus azoricus, Sulfolobus metallicus, and Sulfurisphaera ohwakuensis.</title>
        <authorList>
            <person name="Counts J.A."/>
            <person name="Kelly R.M."/>
        </authorList>
    </citation>
    <scope>NUCLEOTIDE SEQUENCE [LARGE SCALE GENOMIC DNA]</scope>
    <source>
        <strain evidence="6 7">TA-1</strain>
    </source>
</reference>
<reference evidence="5 8" key="2">
    <citation type="submission" date="2020-08" db="EMBL/GenBank/DDBJ databases">
        <title>Genomic Encyclopedia of Type Strains, Phase IV (KMG-IV): sequencing the most valuable type-strain genomes for metagenomic binning, comparative biology and taxonomic classification.</title>
        <authorList>
            <person name="Goeker M."/>
        </authorList>
    </citation>
    <scope>NUCLEOTIDE SEQUENCE [LARGE SCALE GENOMIC DNA]</scope>
    <source>
        <strain evidence="5 8">DSM 12421</strain>
    </source>
</reference>
<dbReference type="Proteomes" id="UP000427373">
    <property type="component" value="Chromosome"/>
</dbReference>
<organism evidence="6 7">
    <name type="scientific">Sulfurisphaera ohwakuensis</name>
    <dbReference type="NCBI Taxonomy" id="69656"/>
    <lineage>
        <taxon>Archaea</taxon>
        <taxon>Thermoproteota</taxon>
        <taxon>Thermoprotei</taxon>
        <taxon>Sulfolobales</taxon>
        <taxon>Sulfolobaceae</taxon>
        <taxon>Sulfurisphaera</taxon>
    </lineage>
</organism>
<evidence type="ECO:0000256" key="2">
    <source>
        <dbReference type="ARBA" id="ARBA00022723"/>
    </source>
</evidence>
<dbReference type="PIRSF" id="PIRSF004761">
    <property type="entry name" value="Hydrgn_mat_HypA"/>
    <property type="match status" value="1"/>
</dbReference>
<keyword evidence="3 4" id="KW-0862">Zinc</keyword>
<evidence type="ECO:0000313" key="5">
    <source>
        <dbReference type="EMBL" id="MBB5254496.1"/>
    </source>
</evidence>
<comment type="similarity">
    <text evidence="4">Belongs to the HypA/HybF family.</text>
</comment>
<accession>A0A650CFY5</accession>
<evidence type="ECO:0000256" key="4">
    <source>
        <dbReference type="HAMAP-Rule" id="MF_00213"/>
    </source>
</evidence>
<dbReference type="GO" id="GO:0016151">
    <property type="term" value="F:nickel cation binding"/>
    <property type="evidence" value="ECO:0007669"/>
    <property type="project" value="UniProtKB-UniRule"/>
</dbReference>
<dbReference type="PANTHER" id="PTHR34535">
    <property type="entry name" value="HYDROGENASE MATURATION FACTOR HYPA"/>
    <property type="match status" value="1"/>
</dbReference>
<dbReference type="KEGG" id="soh:D1869_05510"/>
<feature type="binding site" evidence="4">
    <location>
        <position position="115"/>
    </location>
    <ligand>
        <name>Zn(2+)</name>
        <dbReference type="ChEBI" id="CHEBI:29105"/>
    </ligand>
</feature>
<keyword evidence="7" id="KW-1185">Reference proteome</keyword>
<evidence type="ECO:0000313" key="6">
    <source>
        <dbReference type="EMBL" id="QGR16703.1"/>
    </source>
</evidence>
<dbReference type="InterPro" id="IPR000688">
    <property type="entry name" value="HypA/HybF"/>
</dbReference>
<feature type="binding site" evidence="4">
    <location>
        <position position="73"/>
    </location>
    <ligand>
        <name>Zn(2+)</name>
        <dbReference type="ChEBI" id="CHEBI:29105"/>
    </ligand>
</feature>
<dbReference type="Gene3D" id="3.30.2320.80">
    <property type="match status" value="1"/>
</dbReference>
<proteinExistence type="inferred from homology"/>
<sequence length="142" mass="16519">MHEWSIAYSVVKTLTENFNKKISKVTLVIPLFSFLDIEILKEAFNELKKENPIVENAELEVKIQEPTFRCRNCNREFKFSDIQQQVGEVKNSYGEEYPLHLMPELLPAFIKCPYCGSHDIEAIGQEIYIEKVEEYGAVERVS</sequence>
<evidence type="ECO:0000256" key="1">
    <source>
        <dbReference type="ARBA" id="ARBA00022596"/>
    </source>
</evidence>
<dbReference type="EMBL" id="JACHFY010000016">
    <property type="protein sequence ID" value="MBB5254496.1"/>
    <property type="molecule type" value="Genomic_DNA"/>
</dbReference>
<feature type="binding site" evidence="4">
    <location>
        <position position="112"/>
    </location>
    <ligand>
        <name>Zn(2+)</name>
        <dbReference type="ChEBI" id="CHEBI:29105"/>
    </ligand>
</feature>
<dbReference type="GO" id="GO:0051604">
    <property type="term" value="P:protein maturation"/>
    <property type="evidence" value="ECO:0007669"/>
    <property type="project" value="InterPro"/>
</dbReference>
<dbReference type="GO" id="GO:0008270">
    <property type="term" value="F:zinc ion binding"/>
    <property type="evidence" value="ECO:0007669"/>
    <property type="project" value="UniProtKB-UniRule"/>
</dbReference>
<evidence type="ECO:0000313" key="7">
    <source>
        <dbReference type="Proteomes" id="UP000427373"/>
    </source>
</evidence>
<protein>
    <recommendedName>
        <fullName evidence="4">Hydrogenase maturation factor HypA</fullName>
    </recommendedName>
</protein>
<feature type="binding site" evidence="4">
    <location>
        <position position="2"/>
    </location>
    <ligand>
        <name>Ni(2+)</name>
        <dbReference type="ChEBI" id="CHEBI:49786"/>
    </ligand>
</feature>
<comment type="function">
    <text evidence="4">Involved in the maturation of [NiFe] hydrogenases. Required for nickel insertion into the metal center of the hydrogenase.</text>
</comment>
<evidence type="ECO:0000313" key="8">
    <source>
        <dbReference type="Proteomes" id="UP000582213"/>
    </source>
</evidence>